<dbReference type="KEGG" id="dpx:DAPPUDRAFT_254915"/>
<dbReference type="HOGENOM" id="CLU_1519404_0_0_1"/>
<gene>
    <name evidence="1" type="ORF">DAPPUDRAFT_254915</name>
</gene>
<dbReference type="Proteomes" id="UP000000305">
    <property type="component" value="Unassembled WGS sequence"/>
</dbReference>
<dbReference type="SUPFAM" id="SSF50249">
    <property type="entry name" value="Nucleic acid-binding proteins"/>
    <property type="match status" value="1"/>
</dbReference>
<proteinExistence type="predicted"/>
<evidence type="ECO:0000313" key="1">
    <source>
        <dbReference type="EMBL" id="EFX72021.1"/>
    </source>
</evidence>
<name>E9H868_DAPPU</name>
<keyword evidence="2" id="KW-1185">Reference proteome</keyword>
<dbReference type="EMBL" id="GL732603">
    <property type="protein sequence ID" value="EFX72021.1"/>
    <property type="molecule type" value="Genomic_DNA"/>
</dbReference>
<dbReference type="InterPro" id="IPR012340">
    <property type="entry name" value="NA-bd_OB-fold"/>
</dbReference>
<accession>E9H868</accession>
<organism evidence="1 2">
    <name type="scientific">Daphnia pulex</name>
    <name type="common">Water flea</name>
    <dbReference type="NCBI Taxonomy" id="6669"/>
    <lineage>
        <taxon>Eukaryota</taxon>
        <taxon>Metazoa</taxon>
        <taxon>Ecdysozoa</taxon>
        <taxon>Arthropoda</taxon>
        <taxon>Crustacea</taxon>
        <taxon>Branchiopoda</taxon>
        <taxon>Diplostraca</taxon>
        <taxon>Cladocera</taxon>
        <taxon>Anomopoda</taxon>
        <taxon>Daphniidae</taxon>
        <taxon>Daphnia</taxon>
    </lineage>
</organism>
<dbReference type="OrthoDB" id="10403391at2759"/>
<evidence type="ECO:0000313" key="2">
    <source>
        <dbReference type="Proteomes" id="UP000000305"/>
    </source>
</evidence>
<dbReference type="Gene3D" id="2.40.50.140">
    <property type="entry name" value="Nucleic acid-binding proteins"/>
    <property type="match status" value="1"/>
</dbReference>
<evidence type="ECO:0008006" key="3">
    <source>
        <dbReference type="Google" id="ProtNLM"/>
    </source>
</evidence>
<dbReference type="InParanoid" id="E9H868"/>
<dbReference type="AlphaFoldDB" id="E9H868"/>
<protein>
    <recommendedName>
        <fullName evidence="3">OB domain-containing protein</fullName>
    </recommendedName>
</protein>
<reference evidence="1 2" key="1">
    <citation type="journal article" date="2011" name="Science">
        <title>The ecoresponsive genome of Daphnia pulex.</title>
        <authorList>
            <person name="Colbourne J.K."/>
            <person name="Pfrender M.E."/>
            <person name="Gilbert D."/>
            <person name="Thomas W.K."/>
            <person name="Tucker A."/>
            <person name="Oakley T.H."/>
            <person name="Tokishita S."/>
            <person name="Aerts A."/>
            <person name="Arnold G.J."/>
            <person name="Basu M.K."/>
            <person name="Bauer D.J."/>
            <person name="Caceres C.E."/>
            <person name="Carmel L."/>
            <person name="Casola C."/>
            <person name="Choi J.H."/>
            <person name="Detter J.C."/>
            <person name="Dong Q."/>
            <person name="Dusheyko S."/>
            <person name="Eads B.D."/>
            <person name="Frohlich T."/>
            <person name="Geiler-Samerotte K.A."/>
            <person name="Gerlach D."/>
            <person name="Hatcher P."/>
            <person name="Jogdeo S."/>
            <person name="Krijgsveld J."/>
            <person name="Kriventseva E.V."/>
            <person name="Kultz D."/>
            <person name="Laforsch C."/>
            <person name="Lindquist E."/>
            <person name="Lopez J."/>
            <person name="Manak J.R."/>
            <person name="Muller J."/>
            <person name="Pangilinan J."/>
            <person name="Patwardhan R.P."/>
            <person name="Pitluck S."/>
            <person name="Pritham E.J."/>
            <person name="Rechtsteiner A."/>
            <person name="Rho M."/>
            <person name="Rogozin I.B."/>
            <person name="Sakarya O."/>
            <person name="Salamov A."/>
            <person name="Schaack S."/>
            <person name="Shapiro H."/>
            <person name="Shiga Y."/>
            <person name="Skalitzky C."/>
            <person name="Smith Z."/>
            <person name="Souvorov A."/>
            <person name="Sung W."/>
            <person name="Tang Z."/>
            <person name="Tsuchiya D."/>
            <person name="Tu H."/>
            <person name="Vos H."/>
            <person name="Wang M."/>
            <person name="Wolf Y.I."/>
            <person name="Yamagata H."/>
            <person name="Yamada T."/>
            <person name="Ye Y."/>
            <person name="Shaw J.R."/>
            <person name="Andrews J."/>
            <person name="Crease T.J."/>
            <person name="Tang H."/>
            <person name="Lucas S.M."/>
            <person name="Robertson H.M."/>
            <person name="Bork P."/>
            <person name="Koonin E.V."/>
            <person name="Zdobnov E.M."/>
            <person name="Grigoriev I.V."/>
            <person name="Lynch M."/>
            <person name="Boore J.L."/>
        </authorList>
    </citation>
    <scope>NUCLEOTIDE SEQUENCE [LARGE SCALE GENOMIC DNA]</scope>
</reference>
<sequence>MQPYQLLKLTESNQEVPEGGRWALEVKVDSVDPFKTGKTGSCINFAAKLSDATGVVRCIGFHDAEVISRRFKVGGTYRIENANPKDVNPNFVRDDRFDHKCEIILPANDLIWCVVESGFPPQKVRKIEEKVDVLPSTSLMKESVESLNVFDLNDFEVVATSTNAEKILGSDAWSGNI</sequence>